<dbReference type="Proteomes" id="UP000807342">
    <property type="component" value="Unassembled WGS sequence"/>
</dbReference>
<dbReference type="OrthoDB" id="10654827at2759"/>
<proteinExistence type="predicted"/>
<protein>
    <submittedName>
        <fullName evidence="1">Uncharacterized protein</fullName>
    </submittedName>
</protein>
<keyword evidence="2" id="KW-1185">Reference proteome</keyword>
<name>A0A9P5XB29_9AGAR</name>
<gene>
    <name evidence="1" type="ORF">P691DRAFT_818216</name>
</gene>
<evidence type="ECO:0000313" key="1">
    <source>
        <dbReference type="EMBL" id="KAF9448082.1"/>
    </source>
</evidence>
<dbReference type="AlphaFoldDB" id="A0A9P5XB29"/>
<comment type="caution">
    <text evidence="1">The sequence shown here is derived from an EMBL/GenBank/DDBJ whole genome shotgun (WGS) entry which is preliminary data.</text>
</comment>
<organism evidence="1 2">
    <name type="scientific">Macrolepiota fuliginosa MF-IS2</name>
    <dbReference type="NCBI Taxonomy" id="1400762"/>
    <lineage>
        <taxon>Eukaryota</taxon>
        <taxon>Fungi</taxon>
        <taxon>Dikarya</taxon>
        <taxon>Basidiomycota</taxon>
        <taxon>Agaricomycotina</taxon>
        <taxon>Agaricomycetes</taxon>
        <taxon>Agaricomycetidae</taxon>
        <taxon>Agaricales</taxon>
        <taxon>Agaricineae</taxon>
        <taxon>Agaricaceae</taxon>
        <taxon>Macrolepiota</taxon>
    </lineage>
</organism>
<dbReference type="EMBL" id="MU151174">
    <property type="protein sequence ID" value="KAF9448082.1"/>
    <property type="molecule type" value="Genomic_DNA"/>
</dbReference>
<evidence type="ECO:0000313" key="2">
    <source>
        <dbReference type="Proteomes" id="UP000807342"/>
    </source>
</evidence>
<accession>A0A9P5XB29</accession>
<reference evidence="1" key="1">
    <citation type="submission" date="2020-11" db="EMBL/GenBank/DDBJ databases">
        <authorList>
            <consortium name="DOE Joint Genome Institute"/>
            <person name="Ahrendt S."/>
            <person name="Riley R."/>
            <person name="Andreopoulos W."/>
            <person name="Labutti K."/>
            <person name="Pangilinan J."/>
            <person name="Ruiz-Duenas F.J."/>
            <person name="Barrasa J.M."/>
            <person name="Sanchez-Garcia M."/>
            <person name="Camarero S."/>
            <person name="Miyauchi S."/>
            <person name="Serrano A."/>
            <person name="Linde D."/>
            <person name="Babiker R."/>
            <person name="Drula E."/>
            <person name="Ayuso-Fernandez I."/>
            <person name="Pacheco R."/>
            <person name="Padilla G."/>
            <person name="Ferreira P."/>
            <person name="Barriuso J."/>
            <person name="Kellner H."/>
            <person name="Castanera R."/>
            <person name="Alfaro M."/>
            <person name="Ramirez L."/>
            <person name="Pisabarro A.G."/>
            <person name="Kuo A."/>
            <person name="Tritt A."/>
            <person name="Lipzen A."/>
            <person name="He G."/>
            <person name="Yan M."/>
            <person name="Ng V."/>
            <person name="Cullen D."/>
            <person name="Martin F."/>
            <person name="Rosso M.-N."/>
            <person name="Henrissat B."/>
            <person name="Hibbett D."/>
            <person name="Martinez A.T."/>
            <person name="Grigoriev I.V."/>
        </authorList>
    </citation>
    <scope>NUCLEOTIDE SEQUENCE</scope>
    <source>
        <strain evidence="1">MF-IS2</strain>
    </source>
</reference>
<sequence length="195" mass="22236">MQSMQRSNIIFPNVFFLPPNIIQFTTQTIRSIQDRKEPSPPPPAETQLGLTLREKGLKPTRKGRKDLILVKANPGDKITCRWNGCTALLDATDRTGFEKHLKRMHAPDQAAKDDVCCRWEMSTGNECGYTGQKCNLGKHVSRHLHEEGQPSPHVHESSECCGKTYVARGSGYHHEVECKYHEGEVWLRMIKRELE</sequence>